<dbReference type="EMBL" id="JARK01001418">
    <property type="protein sequence ID" value="EYC05396.1"/>
    <property type="molecule type" value="Genomic_DNA"/>
</dbReference>
<keyword evidence="3" id="KW-1185">Reference proteome</keyword>
<feature type="region of interest" description="Disordered" evidence="1">
    <location>
        <begin position="76"/>
        <end position="126"/>
    </location>
</feature>
<feature type="compositionally biased region" description="Basic and acidic residues" evidence="1">
    <location>
        <begin position="88"/>
        <end position="101"/>
    </location>
</feature>
<feature type="compositionally biased region" description="Polar residues" evidence="1">
    <location>
        <begin position="103"/>
        <end position="113"/>
    </location>
</feature>
<feature type="region of interest" description="Disordered" evidence="1">
    <location>
        <begin position="16"/>
        <end position="37"/>
    </location>
</feature>
<evidence type="ECO:0000256" key="1">
    <source>
        <dbReference type="SAM" id="MobiDB-lite"/>
    </source>
</evidence>
<reference evidence="3" key="1">
    <citation type="journal article" date="2015" name="Nat. Genet.">
        <title>The genome and transcriptome of the zoonotic hookworm Ancylostoma ceylanicum identify infection-specific gene families.</title>
        <authorList>
            <person name="Schwarz E.M."/>
            <person name="Hu Y."/>
            <person name="Antoshechkin I."/>
            <person name="Miller M.M."/>
            <person name="Sternberg P.W."/>
            <person name="Aroian R.V."/>
        </authorList>
    </citation>
    <scope>NUCLEOTIDE SEQUENCE</scope>
    <source>
        <strain evidence="3">HY135</strain>
    </source>
</reference>
<evidence type="ECO:0000313" key="3">
    <source>
        <dbReference type="Proteomes" id="UP000024635"/>
    </source>
</evidence>
<dbReference type="Proteomes" id="UP000024635">
    <property type="component" value="Unassembled WGS sequence"/>
</dbReference>
<sequence>MLVSDFFKVYFFDAAHPPSPKSANAPLVKGSDVAGNNNSNSQVLVTAKVEALISTNAPVEVKMTTAAEKAATKAVNEGGGVKVLDQSATDKKESQEAKKESQGTNPKNASRLDSSADSKAHVNATR</sequence>
<dbReference type="AlphaFoldDB" id="A0A016TRL6"/>
<evidence type="ECO:0000313" key="2">
    <source>
        <dbReference type="EMBL" id="EYC05396.1"/>
    </source>
</evidence>
<proteinExistence type="predicted"/>
<dbReference type="OrthoDB" id="10559007at2759"/>
<organism evidence="2 3">
    <name type="scientific">Ancylostoma ceylanicum</name>
    <dbReference type="NCBI Taxonomy" id="53326"/>
    <lineage>
        <taxon>Eukaryota</taxon>
        <taxon>Metazoa</taxon>
        <taxon>Ecdysozoa</taxon>
        <taxon>Nematoda</taxon>
        <taxon>Chromadorea</taxon>
        <taxon>Rhabditida</taxon>
        <taxon>Rhabditina</taxon>
        <taxon>Rhabditomorpha</taxon>
        <taxon>Strongyloidea</taxon>
        <taxon>Ancylostomatidae</taxon>
        <taxon>Ancylostomatinae</taxon>
        <taxon>Ancylostoma</taxon>
    </lineage>
</organism>
<gene>
    <name evidence="2" type="primary">Acey_s0082.g1558</name>
    <name evidence="2" type="ORF">Y032_0082g1558</name>
</gene>
<accession>A0A016TRL6</accession>
<dbReference type="STRING" id="53326.A0A016TRL6"/>
<comment type="caution">
    <text evidence="2">The sequence shown here is derived from an EMBL/GenBank/DDBJ whole genome shotgun (WGS) entry which is preliminary data.</text>
</comment>
<name>A0A016TRL6_9BILA</name>
<protein>
    <submittedName>
        <fullName evidence="2">Uncharacterized protein</fullName>
    </submittedName>
</protein>